<evidence type="ECO:0000313" key="2">
    <source>
        <dbReference type="Proteomes" id="UP000024635"/>
    </source>
</evidence>
<name>A0A016TV07_9BILA</name>
<dbReference type="EMBL" id="JARK01001411">
    <property type="protein sequence ID" value="EYC06477.1"/>
    <property type="molecule type" value="Genomic_DNA"/>
</dbReference>
<proteinExistence type="predicted"/>
<organism evidence="1 2">
    <name type="scientific">Ancylostoma ceylanicum</name>
    <dbReference type="NCBI Taxonomy" id="53326"/>
    <lineage>
        <taxon>Eukaryota</taxon>
        <taxon>Metazoa</taxon>
        <taxon>Ecdysozoa</taxon>
        <taxon>Nematoda</taxon>
        <taxon>Chromadorea</taxon>
        <taxon>Rhabditida</taxon>
        <taxon>Rhabditina</taxon>
        <taxon>Rhabditomorpha</taxon>
        <taxon>Strongyloidea</taxon>
        <taxon>Ancylostomatidae</taxon>
        <taxon>Ancylostomatinae</taxon>
        <taxon>Ancylostoma</taxon>
    </lineage>
</organism>
<evidence type="ECO:0000313" key="1">
    <source>
        <dbReference type="EMBL" id="EYC06477.1"/>
    </source>
</evidence>
<accession>A0A016TV07</accession>
<gene>
    <name evidence="1" type="primary">Acey_s0075.g916</name>
    <name evidence="1" type="ORF">Y032_0075g916</name>
</gene>
<protein>
    <submittedName>
        <fullName evidence="1">Uncharacterized protein</fullName>
    </submittedName>
</protein>
<dbReference type="AlphaFoldDB" id="A0A016TV07"/>
<sequence length="81" mass="9356">MIVIETENTTEEKQRTHPRKNLSIEEAFKFFANRFFHTSRVPVPARTGACSVPWHVFRPRGVTVQSFIFSFTTVAEKTRGV</sequence>
<comment type="caution">
    <text evidence="1">The sequence shown here is derived from an EMBL/GenBank/DDBJ whole genome shotgun (WGS) entry which is preliminary data.</text>
</comment>
<dbReference type="Proteomes" id="UP000024635">
    <property type="component" value="Unassembled WGS sequence"/>
</dbReference>
<keyword evidence="2" id="KW-1185">Reference proteome</keyword>
<reference evidence="2" key="1">
    <citation type="journal article" date="2015" name="Nat. Genet.">
        <title>The genome and transcriptome of the zoonotic hookworm Ancylostoma ceylanicum identify infection-specific gene families.</title>
        <authorList>
            <person name="Schwarz E.M."/>
            <person name="Hu Y."/>
            <person name="Antoshechkin I."/>
            <person name="Miller M.M."/>
            <person name="Sternberg P.W."/>
            <person name="Aroian R.V."/>
        </authorList>
    </citation>
    <scope>NUCLEOTIDE SEQUENCE</scope>
    <source>
        <strain evidence="2">HY135</strain>
    </source>
</reference>